<accession>A0AAY4EVG3</accession>
<keyword evidence="10" id="KW-0804">Transcription</keyword>
<feature type="compositionally biased region" description="Basic and acidic residues" evidence="13">
    <location>
        <begin position="1555"/>
        <end position="1566"/>
    </location>
</feature>
<evidence type="ECO:0000256" key="4">
    <source>
        <dbReference type="ARBA" id="ARBA00022741"/>
    </source>
</evidence>
<evidence type="ECO:0000256" key="11">
    <source>
        <dbReference type="ARBA" id="ARBA00023242"/>
    </source>
</evidence>
<comment type="similarity">
    <text evidence="2">Belongs to the SNF2/RAD54 helicase family.</text>
</comment>
<feature type="compositionally biased region" description="Polar residues" evidence="13">
    <location>
        <begin position="2355"/>
        <end position="2367"/>
    </location>
</feature>
<dbReference type="Gene3D" id="1.10.10.60">
    <property type="entry name" value="Homeodomain-like"/>
    <property type="match status" value="2"/>
</dbReference>
<evidence type="ECO:0000256" key="9">
    <source>
        <dbReference type="ARBA" id="ARBA00023125"/>
    </source>
</evidence>
<dbReference type="InterPro" id="IPR006576">
    <property type="entry name" value="BRK_domain"/>
</dbReference>
<feature type="region of interest" description="Disordered" evidence="13">
    <location>
        <begin position="2118"/>
        <end position="2137"/>
    </location>
</feature>
<evidence type="ECO:0000256" key="3">
    <source>
        <dbReference type="ARBA" id="ARBA00022737"/>
    </source>
</evidence>
<gene>
    <name evidence="17" type="primary">CHD6</name>
</gene>
<dbReference type="SUPFAM" id="SSF160481">
    <property type="entry name" value="BRK domain-like"/>
    <property type="match status" value="1"/>
</dbReference>
<evidence type="ECO:0000256" key="13">
    <source>
        <dbReference type="SAM" id="MobiDB-lite"/>
    </source>
</evidence>
<feature type="compositionally biased region" description="Polar residues" evidence="13">
    <location>
        <begin position="2384"/>
        <end position="2402"/>
    </location>
</feature>
<dbReference type="InterPro" id="IPR014001">
    <property type="entry name" value="Helicase_ATP-bd"/>
</dbReference>
<feature type="domain" description="Chromo" evidence="14">
    <location>
        <begin position="191"/>
        <end position="234"/>
    </location>
</feature>
<keyword evidence="5" id="KW-0378">Hydrolase</keyword>
<dbReference type="Gene3D" id="3.40.50.300">
    <property type="entry name" value="P-loop containing nucleotide triphosphate hydrolases"/>
    <property type="match status" value="1"/>
</dbReference>
<feature type="region of interest" description="Disordered" evidence="13">
    <location>
        <begin position="2227"/>
        <end position="2290"/>
    </location>
</feature>
<proteinExistence type="inferred from homology"/>
<dbReference type="CDD" id="cd18793">
    <property type="entry name" value="SF2_C_SNF"/>
    <property type="match status" value="1"/>
</dbReference>
<dbReference type="Proteomes" id="UP000694580">
    <property type="component" value="Chromosome 12"/>
</dbReference>
<evidence type="ECO:0000256" key="7">
    <source>
        <dbReference type="ARBA" id="ARBA00022853"/>
    </source>
</evidence>
<dbReference type="PANTHER" id="PTHR46850">
    <property type="entry name" value="CHROMODOMAIN-HELICASE-DNA-BINDING PROTEIN 9"/>
    <property type="match status" value="1"/>
</dbReference>
<dbReference type="Ensembl" id="ENSDCDT00010072151.1">
    <property type="protein sequence ID" value="ENSDCDP00010061383.1"/>
    <property type="gene ID" value="ENSDCDG00010033792.1"/>
</dbReference>
<dbReference type="InterPro" id="IPR001650">
    <property type="entry name" value="Helicase_C-like"/>
</dbReference>
<feature type="region of interest" description="Disordered" evidence="13">
    <location>
        <begin position="1992"/>
        <end position="2035"/>
    </location>
</feature>
<feature type="compositionally biased region" description="Pro residues" evidence="13">
    <location>
        <begin position="2022"/>
        <end position="2033"/>
    </location>
</feature>
<dbReference type="InterPro" id="IPR038718">
    <property type="entry name" value="SNF2-like_sf"/>
</dbReference>
<reference evidence="17" key="2">
    <citation type="submission" date="2025-08" db="UniProtKB">
        <authorList>
            <consortium name="Ensembl"/>
        </authorList>
    </citation>
    <scope>IDENTIFICATION</scope>
</reference>
<dbReference type="SMART" id="SM00592">
    <property type="entry name" value="BRK"/>
    <property type="match status" value="1"/>
</dbReference>
<feature type="domain" description="Chromo" evidence="14">
    <location>
        <begin position="111"/>
        <end position="171"/>
    </location>
</feature>
<feature type="compositionally biased region" description="Pro residues" evidence="13">
    <location>
        <begin position="1690"/>
        <end position="1700"/>
    </location>
</feature>
<dbReference type="GO" id="GO:0006325">
    <property type="term" value="P:chromatin organization"/>
    <property type="evidence" value="ECO:0007669"/>
    <property type="project" value="UniProtKB-KW"/>
</dbReference>
<dbReference type="SUPFAM" id="SSF54160">
    <property type="entry name" value="Chromo domain-like"/>
    <property type="match status" value="2"/>
</dbReference>
<dbReference type="InterPro" id="IPR027417">
    <property type="entry name" value="P-loop_NTPase"/>
</dbReference>
<organism evidence="17 18">
    <name type="scientific">Denticeps clupeoides</name>
    <name type="common">denticle herring</name>
    <dbReference type="NCBI Taxonomy" id="299321"/>
    <lineage>
        <taxon>Eukaryota</taxon>
        <taxon>Metazoa</taxon>
        <taxon>Chordata</taxon>
        <taxon>Craniata</taxon>
        <taxon>Vertebrata</taxon>
        <taxon>Euteleostomi</taxon>
        <taxon>Actinopterygii</taxon>
        <taxon>Neopterygii</taxon>
        <taxon>Teleostei</taxon>
        <taxon>Clupei</taxon>
        <taxon>Clupeiformes</taxon>
        <taxon>Denticipitoidei</taxon>
        <taxon>Denticipitidae</taxon>
        <taxon>Denticeps</taxon>
    </lineage>
</organism>
<feature type="compositionally biased region" description="Polar residues" evidence="13">
    <location>
        <begin position="1466"/>
        <end position="1475"/>
    </location>
</feature>
<dbReference type="SMART" id="SM00298">
    <property type="entry name" value="CHROMO"/>
    <property type="match status" value="2"/>
</dbReference>
<name>A0AAY4EVG3_9TELE</name>
<evidence type="ECO:0000313" key="18">
    <source>
        <dbReference type="Proteomes" id="UP000694580"/>
    </source>
</evidence>
<keyword evidence="3" id="KW-0677">Repeat</keyword>
<evidence type="ECO:0000259" key="14">
    <source>
        <dbReference type="PROSITE" id="PS50013"/>
    </source>
</evidence>
<dbReference type="Gene3D" id="2.40.50.40">
    <property type="match status" value="2"/>
</dbReference>
<evidence type="ECO:0000313" key="17">
    <source>
        <dbReference type="Ensembl" id="ENSDCDP00010061383.1"/>
    </source>
</evidence>
<dbReference type="CDD" id="cd18663">
    <property type="entry name" value="CD2_tandem_CHD5-9_like"/>
    <property type="match status" value="1"/>
</dbReference>
<dbReference type="Pfam" id="PF23078">
    <property type="entry name" value="HTH_CHD6-9"/>
    <property type="match status" value="1"/>
</dbReference>
<dbReference type="InterPro" id="IPR000330">
    <property type="entry name" value="SNF2_N"/>
</dbReference>
<comment type="catalytic activity">
    <reaction evidence="12">
        <text>ATP + H2O = ADP + phosphate + H(+)</text>
        <dbReference type="Rhea" id="RHEA:13065"/>
        <dbReference type="ChEBI" id="CHEBI:15377"/>
        <dbReference type="ChEBI" id="CHEBI:15378"/>
        <dbReference type="ChEBI" id="CHEBI:30616"/>
        <dbReference type="ChEBI" id="CHEBI:43474"/>
        <dbReference type="ChEBI" id="CHEBI:456216"/>
    </reaction>
</comment>
<feature type="region of interest" description="Disordered" evidence="13">
    <location>
        <begin position="1459"/>
        <end position="1479"/>
    </location>
</feature>
<keyword evidence="6" id="KW-0067">ATP-binding</keyword>
<feature type="domain" description="Helicase C-terminal" evidence="16">
    <location>
        <begin position="603"/>
        <end position="772"/>
    </location>
</feature>
<feature type="region of interest" description="Disordered" evidence="13">
    <location>
        <begin position="1"/>
        <end position="63"/>
    </location>
</feature>
<dbReference type="InterPro" id="IPR023780">
    <property type="entry name" value="Chromo_domain"/>
</dbReference>
<keyword evidence="7" id="KW-0156">Chromatin regulator</keyword>
<evidence type="ECO:0000259" key="16">
    <source>
        <dbReference type="PROSITE" id="PS51194"/>
    </source>
</evidence>
<feature type="compositionally biased region" description="Basic and acidic residues" evidence="13">
    <location>
        <begin position="1599"/>
        <end position="1611"/>
    </location>
</feature>
<evidence type="ECO:0000256" key="10">
    <source>
        <dbReference type="ARBA" id="ARBA00023163"/>
    </source>
</evidence>
<dbReference type="SMART" id="SM00490">
    <property type="entry name" value="HELICc"/>
    <property type="match status" value="1"/>
</dbReference>
<evidence type="ECO:0000259" key="15">
    <source>
        <dbReference type="PROSITE" id="PS51192"/>
    </source>
</evidence>
<evidence type="ECO:0000256" key="12">
    <source>
        <dbReference type="ARBA" id="ARBA00049360"/>
    </source>
</evidence>
<feature type="compositionally biased region" description="Low complexity" evidence="13">
    <location>
        <begin position="2229"/>
        <end position="2253"/>
    </location>
</feature>
<dbReference type="GO" id="GO:0016787">
    <property type="term" value="F:hydrolase activity"/>
    <property type="evidence" value="ECO:0007669"/>
    <property type="project" value="UniProtKB-KW"/>
</dbReference>
<dbReference type="GO" id="GO:0005524">
    <property type="term" value="F:ATP binding"/>
    <property type="evidence" value="ECO:0007669"/>
    <property type="project" value="UniProtKB-KW"/>
</dbReference>
<dbReference type="InterPro" id="IPR049730">
    <property type="entry name" value="SNF2/RAD54-like_C"/>
</dbReference>
<feature type="region of interest" description="Disordered" evidence="13">
    <location>
        <begin position="2330"/>
        <end position="2440"/>
    </location>
</feature>
<comment type="subcellular location">
    <subcellularLocation>
        <location evidence="1">Nucleus</location>
    </subcellularLocation>
</comment>
<dbReference type="InterPro" id="IPR016197">
    <property type="entry name" value="Chromo-like_dom_sf"/>
</dbReference>
<keyword evidence="8" id="KW-0805">Transcription regulation</keyword>
<reference evidence="17 18" key="1">
    <citation type="submission" date="2020-06" db="EMBL/GenBank/DDBJ databases">
        <authorList>
            <consortium name="Wellcome Sanger Institute Data Sharing"/>
        </authorList>
    </citation>
    <scope>NUCLEOTIDE SEQUENCE [LARGE SCALE GENOMIC DNA]</scope>
</reference>
<dbReference type="InterPro" id="IPR056342">
    <property type="entry name" value="HTH_CHD6-9"/>
</dbReference>
<dbReference type="GO" id="GO:0005634">
    <property type="term" value="C:nucleus"/>
    <property type="evidence" value="ECO:0007669"/>
    <property type="project" value="UniProtKB-SubCell"/>
</dbReference>
<dbReference type="Pfam" id="PF00176">
    <property type="entry name" value="SNF2-rel_dom"/>
    <property type="match status" value="1"/>
</dbReference>
<evidence type="ECO:0008006" key="19">
    <source>
        <dbReference type="Google" id="ProtNLM"/>
    </source>
</evidence>
<sequence>MPYREHGAVPPEKKKKGKRKSEALPDGGESDDTTSLTTVGAEGEESSDPLDSAKRRSGRQVKRRKYNEDLDFKVVDDDGETIAVLGTGRISALSSSTLAWQAEEPPEDEANIIEKILSVRPTDPGDQPEELEEFYVKYRNFSYLHCKWATLEELEKDPRIHQKIKRFRNKQAQMKHIFTEPDEDLFNPDYIEVDRLLEVAYTTDTETGEEVTHYLVKWCSLSYEESTWELQEDVDPGKIREFEDLKKILEVKHVERPLSDHWQKLEKSREYRNANQLREYQLEGMNWLLFNWYNRKNCILADEMGLGKTIQSITFLYEIFSMGIRGPFLIIAPLSTITNWEREFRTWTEINVIVYHGSQISRQMILQYEMYHRDEQGNIITGLFKFHGVITTFEMVMADCPELKKIHWRCVVIDEAHRLKNRNCKLLEGLKLMNLEHKVLLTGTPLQNSVEELFSLLNFLEPLQFPSESTFLEEFGDLKTEEQVKKLQAILKPMMLRRLKDDVEKNLAPKEETIIEVELTNIQKKYYRAILEKNFTFLAKGANQHNMPNLINTMMELRKCCNHPYLITGAEEKILESFRKSHNPDAYDFQLQAMIQGAGKLVLIDKLLPKLLAGGHKVLIFSQMVRCLDILEDYLIQKRYTYERIDGRVRGNLRQAAIDRFCKVDSDRFVFLLCTRAGGLGINLTAADTCIIFDSDWNPQNDLQAQARCHRIGQSKAVKVYRLITRNSYEREMFDKASLKLGLDKAVLQDINRKGGLNGVQQLSKMEVEDLLRKGAYGALMDEEDEGSKFCEEDIDQILQRRTQTITIQSEGKGSTFAKASFVSSGNRTDISLDDPNFWQKWAKIAELEIDSKAEKESLVIDTPRVRKQTRHYNSFEDDELMEFSELDSDSEDRPCRTRRLSDRNRRYMRAECFRVEKNLLIFGWGRWKDILTHGRFKWHLSERDMELLCRALLVYCVRHYKGDDKIKSFIWELITPSKDGHSQTLQNHSGLSAPVPRGRKGKKLKNQLSQPELKNADWLVHCNPEVVLQDDSYKKHLKQHCNKVLLRVRMLYYLKVEVLGEAAAQALEDIPASKLEVALPDIDYIEIPTCWWDAEADKSLLIGVHKHGYERYSAMRADPSLCFLERVGMPDVTELSAEQTGSESINTDKEIHEIVVFCLILGNVCLGDLVQETVEPGKAHWPAGPALTARVRRLVTAYQRYTRREPLRHDFLLPEGAGPLSWQLGEEFRRCTVEADSLFLEWQRRWTRREQADFYRTVTSFGVVYDPEKKIFDWTQFRSLARLERKTDESLERYFYSFVSMCRTACRLPPRKDEGPVDHSLLVDPITEERAARTLYRIELLRKVREQVLRHPLLGPRLQLCQPSLYLPVWWECGKHDRDLLIGIAKHGLSRTDFYILNDPQLSFLEAHRNYVHKENHGYAVPGMPHHHCCLYEASLGHCHSPQSSEYHAPPPHHVDASLNDCLSMPSSDSQSNPVDPLPSSFMLFKELSVAEPSVEQTDLSASPPEYVPPPLSLPDISLHHTSPTDEPEEKLSDSDVTHSVPSPVDGAESVSFEFEKEDLSRDSHSLVGTSQGPEESSLGPSEDTSEETTEEPGSVPPREHSVENLREPCEVPLEESNDVQLVDPHLSEPCDGSLQEPCEDPSEEATPSDHSDVHCEGHSESAVGSTLSDPTLSSVEPSPSSPSLVPSLPLPLPDAPVSPQPSTVFHIKQEFLQEPALSVVKPDPEALEPDSTTLTPTLEQTDVLEVKDELKEERVKTPGSQSFHSHSHWFSKNSLHDVREPTIAQLLQEKALYSFSEWPKDRVIINRIDSVCHAILKGKWPSSSQQYDSPGTLGNACVPNTTHQRLGFMTARVQPTQSKESVTLKRPAGRRGFDFEPEVLSKPCHSGEKIQVGVSHRGGSLLLNGWQEAAIDLSKPGELMIGGEPGRVGHLTHAVHSAAHKLAPLGSMQSSLGLNMADILQAGLIHPVTGQIVNGTLRRDDAFMRRRRGRRRNVDGPDLGFIRSRGLHVPEQQVSTPGPSATPGPPAPPLPEALGLEREAANKGLMEWLRQNPNYSMEISPFATVSRSPQQRRHRCKDPTKLDINSLTGEERVPVVHRGTGRRGFLPEGKFTRILTEPVNRDPGPRRRGRRPRSEMVKTGPILQESSSSMGPLFMNGGLIGSMDLVSLQNLRNVPGIPLTGLMGFPHGFAAVSAGEDGKNGLSMLPMMLHGMAAVQPPMFAVSGLMSQAPSSSSTSSSSSTPTLSTSAASTTKRKDDKGFVEGKVSGPARDQGLATPTTLPPSSITGNISTTGSHLTFNPFLIPGMPQGLLYPHMFLPHGSIMALPGMAPADISSSPKRKKKKMRDEHGGSSGSPQVDDTATKGPSDTPLVDRDGVTPSEEGPQSQEFDSKNLSPEVSTKNSEEKQEEPDEGWMNERLPDNEEKNEEEEGSTKGEDSQ</sequence>
<dbReference type="InterPro" id="IPR037259">
    <property type="entry name" value="BRK_sf"/>
</dbReference>
<dbReference type="FunFam" id="2.40.50.40:FF:000001">
    <property type="entry name" value="chromodomain-helicase-DNA-binding protein 8 isoform X4"/>
    <property type="match status" value="1"/>
</dbReference>
<feature type="compositionally biased region" description="Low complexity" evidence="13">
    <location>
        <begin position="1672"/>
        <end position="1689"/>
    </location>
</feature>
<feature type="domain" description="Helicase ATP-binding" evidence="15">
    <location>
        <begin position="289"/>
        <end position="463"/>
    </location>
</feature>
<dbReference type="GO" id="GO:0003677">
    <property type="term" value="F:DNA binding"/>
    <property type="evidence" value="ECO:0007669"/>
    <property type="project" value="UniProtKB-KW"/>
</dbReference>
<feature type="compositionally biased region" description="Basic and acidic residues" evidence="13">
    <location>
        <begin position="1649"/>
        <end position="1661"/>
    </location>
</feature>
<dbReference type="FunFam" id="3.40.50.10810:FF:000003">
    <property type="entry name" value="chromodomain-helicase-DNA-binding protein 8 isoform X4"/>
    <property type="match status" value="1"/>
</dbReference>
<dbReference type="FunFam" id="3.40.50.300:FF:000015">
    <property type="entry name" value="chromodomain-helicase-DNA-binding protein 9 isoform X1"/>
    <property type="match status" value="1"/>
</dbReference>
<dbReference type="PROSITE" id="PS51192">
    <property type="entry name" value="HELICASE_ATP_BIND_1"/>
    <property type="match status" value="1"/>
</dbReference>
<dbReference type="GeneTree" id="ENSGT00940000158986"/>
<evidence type="ECO:0000256" key="6">
    <source>
        <dbReference type="ARBA" id="ARBA00022840"/>
    </source>
</evidence>
<keyword evidence="18" id="KW-1185">Reference proteome</keyword>
<evidence type="ECO:0000256" key="2">
    <source>
        <dbReference type="ARBA" id="ARBA00007025"/>
    </source>
</evidence>
<dbReference type="InterPro" id="IPR051493">
    <property type="entry name" value="CHD"/>
</dbReference>
<dbReference type="PROSITE" id="PS51194">
    <property type="entry name" value="HELICASE_CTER"/>
    <property type="match status" value="1"/>
</dbReference>
<evidence type="ECO:0000256" key="1">
    <source>
        <dbReference type="ARBA" id="ARBA00004123"/>
    </source>
</evidence>
<dbReference type="PROSITE" id="PS50013">
    <property type="entry name" value="CHROMO_2"/>
    <property type="match status" value="2"/>
</dbReference>
<dbReference type="Pfam" id="PF00271">
    <property type="entry name" value="Helicase_C"/>
    <property type="match status" value="1"/>
</dbReference>
<dbReference type="SUPFAM" id="SSF52540">
    <property type="entry name" value="P-loop containing nucleoside triphosphate hydrolases"/>
    <property type="match status" value="2"/>
</dbReference>
<keyword evidence="9" id="KW-0238">DNA-binding</keyword>
<keyword evidence="4" id="KW-0547">Nucleotide-binding</keyword>
<dbReference type="PANTHER" id="PTHR46850:SF1">
    <property type="entry name" value="CHROMODOMAIN-HELICASE-DNA-BINDING PROTEIN 9"/>
    <property type="match status" value="1"/>
</dbReference>
<dbReference type="InterPro" id="IPR000953">
    <property type="entry name" value="Chromo/chromo_shadow_dom"/>
</dbReference>
<dbReference type="Gene3D" id="3.40.50.10810">
    <property type="entry name" value="Tandem AAA-ATPase domain"/>
    <property type="match status" value="1"/>
</dbReference>
<keyword evidence="11" id="KW-0539">Nucleus</keyword>
<evidence type="ECO:0000256" key="8">
    <source>
        <dbReference type="ARBA" id="ARBA00023015"/>
    </source>
</evidence>
<dbReference type="SMART" id="SM00487">
    <property type="entry name" value="DEXDc"/>
    <property type="match status" value="1"/>
</dbReference>
<dbReference type="CDD" id="cd18668">
    <property type="entry name" value="CD1_tandem_CHD5-9_like"/>
    <property type="match status" value="1"/>
</dbReference>
<reference evidence="17" key="3">
    <citation type="submission" date="2025-09" db="UniProtKB">
        <authorList>
            <consortium name="Ensembl"/>
        </authorList>
    </citation>
    <scope>IDENTIFICATION</scope>
</reference>
<protein>
    <recommendedName>
        <fullName evidence="19">DNA helicase</fullName>
    </recommendedName>
</protein>
<feature type="region of interest" description="Disordered" evidence="13">
    <location>
        <begin position="1496"/>
        <end position="1700"/>
    </location>
</feature>
<evidence type="ECO:0000256" key="5">
    <source>
        <dbReference type="ARBA" id="ARBA00022801"/>
    </source>
</evidence>
<dbReference type="Pfam" id="PF00385">
    <property type="entry name" value="Chromo"/>
    <property type="match status" value="2"/>
</dbReference>